<evidence type="ECO:0000256" key="1">
    <source>
        <dbReference type="SAM" id="SignalP"/>
    </source>
</evidence>
<feature type="signal peptide" evidence="1">
    <location>
        <begin position="1"/>
        <end position="19"/>
    </location>
</feature>
<comment type="caution">
    <text evidence="2">The sequence shown here is derived from an EMBL/GenBank/DDBJ whole genome shotgun (WGS) entry which is preliminary data.</text>
</comment>
<evidence type="ECO:0000313" key="3">
    <source>
        <dbReference type="Proteomes" id="UP000295543"/>
    </source>
</evidence>
<evidence type="ECO:0000313" key="2">
    <source>
        <dbReference type="EMBL" id="TDK31510.1"/>
    </source>
</evidence>
<feature type="chain" id="PRO_5020545094" description="Secreted protein" evidence="1">
    <location>
        <begin position="20"/>
        <end position="176"/>
    </location>
</feature>
<reference evidence="2 3" key="1">
    <citation type="submission" date="2019-03" db="EMBL/GenBank/DDBJ databases">
        <title>Luteimonas zhaokaii sp.nov., isolated from the rectal contents of Plateau pika in Yushu, Qinghai Province, China.</title>
        <authorList>
            <person name="Zhang G."/>
        </authorList>
    </citation>
    <scope>NUCLEOTIDE SEQUENCE [LARGE SCALE GENOMIC DNA]</scope>
    <source>
        <strain evidence="2 3">THG-MD21</strain>
    </source>
</reference>
<protein>
    <recommendedName>
        <fullName evidence="4">Secreted protein</fullName>
    </recommendedName>
</protein>
<dbReference type="EMBL" id="SMTG01000003">
    <property type="protein sequence ID" value="TDK31510.1"/>
    <property type="molecule type" value="Genomic_DNA"/>
</dbReference>
<keyword evidence="1" id="KW-0732">Signal</keyword>
<keyword evidence="3" id="KW-1185">Reference proteome</keyword>
<proteinExistence type="predicted"/>
<gene>
    <name evidence="2" type="ORF">E2F49_08670</name>
</gene>
<organism evidence="2 3">
    <name type="scientific">Luteimonas terrae</name>
    <dbReference type="NCBI Taxonomy" id="1530191"/>
    <lineage>
        <taxon>Bacteria</taxon>
        <taxon>Pseudomonadati</taxon>
        <taxon>Pseudomonadota</taxon>
        <taxon>Gammaproteobacteria</taxon>
        <taxon>Lysobacterales</taxon>
        <taxon>Lysobacteraceae</taxon>
        <taxon>Luteimonas</taxon>
    </lineage>
</organism>
<sequence length="176" mass="18875">MTVVRSVAIVLLLAVPVGAASAQAQAPQADATTPEVTAPPAVWSADTGDVWLDTWLADTNTYAARYRGAFVDELVRYQGAPRSFVVELLDAGARPADVYLACATAQALGRTCREIVGQWRLDPAGGWREVLAGLGADAGSEPLTRVRRGLVSSFDRWARPIRLDAALRRAFPDREG</sequence>
<accession>A0A4R5UAH8</accession>
<dbReference type="Proteomes" id="UP000295543">
    <property type="component" value="Unassembled WGS sequence"/>
</dbReference>
<dbReference type="AlphaFoldDB" id="A0A4R5UAH8"/>
<dbReference type="OrthoDB" id="5966402at2"/>
<dbReference type="RefSeq" id="WP_133393544.1">
    <property type="nucleotide sequence ID" value="NZ_SMTG01000003.1"/>
</dbReference>
<name>A0A4R5UAH8_9GAMM</name>
<evidence type="ECO:0008006" key="4">
    <source>
        <dbReference type="Google" id="ProtNLM"/>
    </source>
</evidence>